<keyword evidence="4" id="KW-1185">Reference proteome</keyword>
<dbReference type="Pfam" id="PF02272">
    <property type="entry name" value="DHHA1"/>
    <property type="match status" value="1"/>
</dbReference>
<evidence type="ECO:0000313" key="4">
    <source>
        <dbReference type="Proteomes" id="UP000221653"/>
    </source>
</evidence>
<dbReference type="InterPro" id="IPR051319">
    <property type="entry name" value="Oligoribo/pAp-PDE_c-di-AMP_PDE"/>
</dbReference>
<evidence type="ECO:0000259" key="2">
    <source>
        <dbReference type="Pfam" id="PF02272"/>
    </source>
</evidence>
<name>A0A2A9DPL2_9CORY</name>
<dbReference type="Proteomes" id="UP000221653">
    <property type="component" value="Unassembled WGS sequence"/>
</dbReference>
<dbReference type="Gene3D" id="3.90.1640.10">
    <property type="entry name" value="inorganic pyrophosphatase (n-terminal core)"/>
    <property type="match status" value="1"/>
</dbReference>
<dbReference type="Gene3D" id="3.10.310.30">
    <property type="match status" value="1"/>
</dbReference>
<gene>
    <name evidence="3" type="ORF">ATK06_1634</name>
</gene>
<dbReference type="EMBL" id="PDJF01000001">
    <property type="protein sequence ID" value="PFG28523.1"/>
    <property type="molecule type" value="Genomic_DNA"/>
</dbReference>
<accession>A0A2A9DPL2</accession>
<dbReference type="InterPro" id="IPR003156">
    <property type="entry name" value="DHHA1_dom"/>
</dbReference>
<dbReference type="GO" id="GO:0003676">
    <property type="term" value="F:nucleic acid binding"/>
    <property type="evidence" value="ECO:0007669"/>
    <property type="project" value="InterPro"/>
</dbReference>
<dbReference type="InterPro" id="IPR001667">
    <property type="entry name" value="DDH_dom"/>
</dbReference>
<dbReference type="Pfam" id="PF01368">
    <property type="entry name" value="DHH"/>
    <property type="match status" value="1"/>
</dbReference>
<feature type="domain" description="DHHA1" evidence="2">
    <location>
        <begin position="244"/>
        <end position="326"/>
    </location>
</feature>
<sequence length="333" mass="35596">MSRSITATRGDLESIAHAIAAASTIAVIGHIRPDADAIGSVTGLVRGARSLGKKVTGYIGQESRFSENLYTIPGADRVVLATRFAEEPDLVVTVDCGDLPRTGRLAPYIHENRDKVAVIDHHDTNPGFGRWNYISPESESTSVIVTELLDILGVELTKDIAHSLYAGLVTDTSNFRWGRPQMHRLAARFLEFGLDPRTISGQLIDDVSATDVQLIGNVLKTIDVLQVDRMSLAVLTVPHELTIGRSKTAVEKVVDYANSIRGADVGVVLKGIAADRWSVSFRSATYNVSALAALLGGGGHAKAAAAVREGQATAVLEDIVSAVHAWQESNQAI</sequence>
<dbReference type="InterPro" id="IPR038763">
    <property type="entry name" value="DHH_sf"/>
</dbReference>
<dbReference type="OrthoDB" id="9803668at2"/>
<feature type="domain" description="DDH" evidence="1">
    <location>
        <begin position="25"/>
        <end position="167"/>
    </location>
</feature>
<dbReference type="AlphaFoldDB" id="A0A2A9DPL2"/>
<organism evidence="3 4">
    <name type="scientific">Corynebacterium renale</name>
    <dbReference type="NCBI Taxonomy" id="1724"/>
    <lineage>
        <taxon>Bacteria</taxon>
        <taxon>Bacillati</taxon>
        <taxon>Actinomycetota</taxon>
        <taxon>Actinomycetes</taxon>
        <taxon>Mycobacteriales</taxon>
        <taxon>Corynebacteriaceae</taxon>
        <taxon>Corynebacterium</taxon>
    </lineage>
</organism>
<evidence type="ECO:0000259" key="1">
    <source>
        <dbReference type="Pfam" id="PF01368"/>
    </source>
</evidence>
<dbReference type="RefSeq" id="WP_098389153.1">
    <property type="nucleotide sequence ID" value="NZ_LS483464.1"/>
</dbReference>
<comment type="caution">
    <text evidence="3">The sequence shown here is derived from an EMBL/GenBank/DDBJ whole genome shotgun (WGS) entry which is preliminary data.</text>
</comment>
<dbReference type="SUPFAM" id="SSF64182">
    <property type="entry name" value="DHH phosphoesterases"/>
    <property type="match status" value="1"/>
</dbReference>
<dbReference type="PANTHER" id="PTHR47618">
    <property type="entry name" value="BIFUNCTIONAL OLIGORIBONUCLEASE AND PAP PHOSPHATASE NRNA"/>
    <property type="match status" value="1"/>
</dbReference>
<protein>
    <submittedName>
        <fullName evidence="3">Phosphoesterase RecJ-like protein</fullName>
    </submittedName>
</protein>
<dbReference type="STRING" id="1724.GCA_001044175_01055"/>
<proteinExistence type="predicted"/>
<dbReference type="PANTHER" id="PTHR47618:SF1">
    <property type="entry name" value="BIFUNCTIONAL OLIGORIBONUCLEASE AND PAP PHOSPHATASE NRNA"/>
    <property type="match status" value="1"/>
</dbReference>
<reference evidence="3 4" key="1">
    <citation type="submission" date="2017-10" db="EMBL/GenBank/DDBJ databases">
        <title>Sequencing the genomes of 1000 actinobacteria strains.</title>
        <authorList>
            <person name="Klenk H.-P."/>
        </authorList>
    </citation>
    <scope>NUCLEOTIDE SEQUENCE [LARGE SCALE GENOMIC DNA]</scope>
    <source>
        <strain evidence="3 4">DSM 20688</strain>
    </source>
</reference>
<evidence type="ECO:0000313" key="3">
    <source>
        <dbReference type="EMBL" id="PFG28523.1"/>
    </source>
</evidence>